<dbReference type="GO" id="GO:0005886">
    <property type="term" value="C:plasma membrane"/>
    <property type="evidence" value="ECO:0007669"/>
    <property type="project" value="TreeGrafter"/>
</dbReference>
<evidence type="ECO:0000256" key="8">
    <source>
        <dbReference type="RuleBase" id="RU000688"/>
    </source>
</evidence>
<feature type="transmembrane region" description="Helical" evidence="10">
    <location>
        <begin position="101"/>
        <end position="121"/>
    </location>
</feature>
<keyword evidence="5 10" id="KW-0472">Membrane</keyword>
<organism evidence="12 13">
    <name type="scientific">Erpetoichthys calabaricus</name>
    <name type="common">Rope fish</name>
    <name type="synonym">Calamoichthys calabaricus</name>
    <dbReference type="NCBI Taxonomy" id="27687"/>
    <lineage>
        <taxon>Eukaryota</taxon>
        <taxon>Metazoa</taxon>
        <taxon>Chordata</taxon>
        <taxon>Craniata</taxon>
        <taxon>Vertebrata</taxon>
        <taxon>Euteleostomi</taxon>
        <taxon>Actinopterygii</taxon>
        <taxon>Polypteriformes</taxon>
        <taxon>Polypteridae</taxon>
        <taxon>Erpetoichthys</taxon>
    </lineage>
</organism>
<feature type="region of interest" description="Disordered" evidence="9">
    <location>
        <begin position="310"/>
        <end position="349"/>
    </location>
</feature>
<comment type="subcellular location">
    <subcellularLocation>
        <location evidence="1">Membrane</location>
        <topology evidence="1">Multi-pass membrane protein</topology>
    </subcellularLocation>
</comment>
<dbReference type="PROSITE" id="PS00237">
    <property type="entry name" value="G_PROTEIN_RECEP_F1_1"/>
    <property type="match status" value="1"/>
</dbReference>
<proteinExistence type="inferred from homology"/>
<keyword evidence="4 8" id="KW-0297">G-protein coupled receptor</keyword>
<keyword evidence="13" id="KW-1185">Reference proteome</keyword>
<comment type="similarity">
    <text evidence="8">Belongs to the G-protein coupled receptor 1 family.</text>
</comment>
<evidence type="ECO:0000313" key="12">
    <source>
        <dbReference type="Ensembl" id="ENSECRP00000032404.1"/>
    </source>
</evidence>
<feature type="transmembrane region" description="Helical" evidence="10">
    <location>
        <begin position="278"/>
        <end position="299"/>
    </location>
</feature>
<feature type="domain" description="G-protein coupled receptors family 1 profile" evidence="11">
    <location>
        <begin position="42"/>
        <end position="297"/>
    </location>
</feature>
<reference evidence="12" key="2">
    <citation type="submission" date="2025-08" db="UniProtKB">
        <authorList>
            <consortium name="Ensembl"/>
        </authorList>
    </citation>
    <scope>IDENTIFICATION</scope>
</reference>
<dbReference type="GeneTree" id="ENSGT01140000282516"/>
<dbReference type="PANTHER" id="PTHR46048:SF6">
    <property type="entry name" value="HYDROXYCARBOXYLIC ACID RECEPTOR 2"/>
    <property type="match status" value="1"/>
</dbReference>
<reference evidence="12" key="3">
    <citation type="submission" date="2025-09" db="UniProtKB">
        <authorList>
            <consortium name="Ensembl"/>
        </authorList>
    </citation>
    <scope>IDENTIFICATION</scope>
</reference>
<evidence type="ECO:0000256" key="6">
    <source>
        <dbReference type="ARBA" id="ARBA00023170"/>
    </source>
</evidence>
<evidence type="ECO:0000256" key="10">
    <source>
        <dbReference type="SAM" id="Phobius"/>
    </source>
</evidence>
<feature type="transmembrane region" description="Helical" evidence="10">
    <location>
        <begin position="238"/>
        <end position="263"/>
    </location>
</feature>
<evidence type="ECO:0000256" key="9">
    <source>
        <dbReference type="SAM" id="MobiDB-lite"/>
    </source>
</evidence>
<dbReference type="PROSITE" id="PS50262">
    <property type="entry name" value="G_PROTEIN_RECEP_F1_2"/>
    <property type="match status" value="1"/>
</dbReference>
<feature type="transmembrane region" description="Helical" evidence="10">
    <location>
        <begin position="141"/>
        <end position="161"/>
    </location>
</feature>
<dbReference type="Proteomes" id="UP000694620">
    <property type="component" value="Chromosome 18"/>
</dbReference>
<evidence type="ECO:0000256" key="1">
    <source>
        <dbReference type="ARBA" id="ARBA00004141"/>
    </source>
</evidence>
<dbReference type="InterPro" id="IPR051893">
    <property type="entry name" value="HCARs"/>
</dbReference>
<dbReference type="AlphaFoldDB" id="A0A8C4TH93"/>
<feature type="compositionally biased region" description="Polar residues" evidence="9">
    <location>
        <begin position="332"/>
        <end position="343"/>
    </location>
</feature>
<keyword evidence="6 8" id="KW-0675">Receptor</keyword>
<keyword evidence="7 8" id="KW-0807">Transducer</keyword>
<dbReference type="PRINTS" id="PR00237">
    <property type="entry name" value="GPCRRHODOPSN"/>
</dbReference>
<dbReference type="InterPro" id="IPR017452">
    <property type="entry name" value="GPCR_Rhodpsn_7TM"/>
</dbReference>
<accession>A0A8C4TH93</accession>
<keyword evidence="2 8" id="KW-0812">Transmembrane</keyword>
<dbReference type="GO" id="GO:0004930">
    <property type="term" value="F:G protein-coupled receptor activity"/>
    <property type="evidence" value="ECO:0007669"/>
    <property type="project" value="UniProtKB-KW"/>
</dbReference>
<evidence type="ECO:0000256" key="4">
    <source>
        <dbReference type="ARBA" id="ARBA00023040"/>
    </source>
</evidence>
<reference evidence="12" key="1">
    <citation type="submission" date="2021-06" db="EMBL/GenBank/DDBJ databases">
        <authorList>
            <consortium name="Wellcome Sanger Institute Data Sharing"/>
        </authorList>
    </citation>
    <scope>NUCLEOTIDE SEQUENCE [LARGE SCALE GENOMIC DNA]</scope>
</reference>
<dbReference type="Pfam" id="PF00001">
    <property type="entry name" value="7tm_1"/>
    <property type="match status" value="1"/>
</dbReference>
<evidence type="ECO:0000259" key="11">
    <source>
        <dbReference type="PROSITE" id="PS50262"/>
    </source>
</evidence>
<feature type="transmembrane region" description="Helical" evidence="10">
    <location>
        <begin position="31"/>
        <end position="50"/>
    </location>
</feature>
<dbReference type="PANTHER" id="PTHR46048">
    <property type="entry name" value="HYDROXYCARBOXYLIC ACID RECEPTOR 2"/>
    <property type="match status" value="1"/>
</dbReference>
<evidence type="ECO:0000256" key="7">
    <source>
        <dbReference type="ARBA" id="ARBA00023224"/>
    </source>
</evidence>
<evidence type="ECO:0000256" key="2">
    <source>
        <dbReference type="ARBA" id="ARBA00022692"/>
    </source>
</evidence>
<evidence type="ECO:0000256" key="3">
    <source>
        <dbReference type="ARBA" id="ARBA00022989"/>
    </source>
</evidence>
<dbReference type="InterPro" id="IPR000276">
    <property type="entry name" value="GPCR_Rhodpsn"/>
</dbReference>
<dbReference type="Gene3D" id="1.20.1070.10">
    <property type="entry name" value="Rhodopsin 7-helix transmembrane proteins"/>
    <property type="match status" value="1"/>
</dbReference>
<protein>
    <recommendedName>
        <fullName evidence="11">G-protein coupled receptors family 1 profile domain-containing protein</fullName>
    </recommendedName>
</protein>
<keyword evidence="3 10" id="KW-1133">Transmembrane helix</keyword>
<dbReference type="Ensembl" id="ENSECRT00000033126.1">
    <property type="protein sequence ID" value="ENSECRP00000032404.1"/>
    <property type="gene ID" value="ENSECRG00000021957.1"/>
</dbReference>
<name>A0A8C4TH93_ERPCA</name>
<feature type="transmembrane region" description="Helical" evidence="10">
    <location>
        <begin position="192"/>
        <end position="217"/>
    </location>
</feature>
<evidence type="ECO:0000313" key="13">
    <source>
        <dbReference type="Proteomes" id="UP000694620"/>
    </source>
</evidence>
<evidence type="ECO:0000256" key="5">
    <source>
        <dbReference type="ARBA" id="ARBA00023136"/>
    </source>
</evidence>
<feature type="compositionally biased region" description="Basic residues" evidence="9">
    <location>
        <begin position="315"/>
        <end position="324"/>
    </location>
</feature>
<dbReference type="SUPFAM" id="SSF81321">
    <property type="entry name" value="Family A G protein-coupled receptor-like"/>
    <property type="match status" value="1"/>
</dbReference>
<sequence length="358" mass="40677">MNPQNDFFQLYVAMNDCALRNDWLPSVLRPVLIIEFIVGLLGNGLALWIFCWRIKTLKSSTVYLFNLAVADFLLIVCLPFRTDYYIRERDWIFGDFPCRVMLFMVSLNRAGSIVFLTVVAVDRYFKVVHPHHMFNVLSKSYAVKISLLLWGLTGAMTVYLMTESHLEAEGEQNSSAQHCESFKLGARVAGTYLWHITFFIAEFILPLCIIFSCTMCISKELRKRGMTKDQRITRALQAVQAVAGVFIFCFLPSSVGIIVVMIAKSHGNCQAYQLAGQIFYTSLSLTYFNSMLDPVVYYFSSPTFRQALKNVTSKKEHRKQRGGNRSKESDTSSRTISPQSGWDTPTEGVSLPFLTMPT</sequence>
<feature type="transmembrane region" description="Helical" evidence="10">
    <location>
        <begin position="62"/>
        <end position="81"/>
    </location>
</feature>